<dbReference type="GO" id="GO:0016810">
    <property type="term" value="F:hydrolase activity, acting on carbon-nitrogen (but not peptide) bonds"/>
    <property type="evidence" value="ECO:0007669"/>
    <property type="project" value="InterPro"/>
</dbReference>
<dbReference type="PIRSF" id="PIRSF038971">
    <property type="entry name" value="PhnM"/>
    <property type="match status" value="1"/>
</dbReference>
<dbReference type="NCBIfam" id="NF011990">
    <property type="entry name" value="PRK15446.2-6"/>
    <property type="match status" value="1"/>
</dbReference>
<organism evidence="1 2">
    <name type="scientific">Sagittula salina</name>
    <dbReference type="NCBI Taxonomy" id="2820268"/>
    <lineage>
        <taxon>Bacteria</taxon>
        <taxon>Pseudomonadati</taxon>
        <taxon>Pseudomonadota</taxon>
        <taxon>Alphaproteobacteria</taxon>
        <taxon>Rhodobacterales</taxon>
        <taxon>Roseobacteraceae</taxon>
        <taxon>Sagittula</taxon>
    </lineage>
</organism>
<protein>
    <submittedName>
        <fullName evidence="1">Alpha-D-ribose 1-methylphosphonate 5-triphosphate diphosphatase</fullName>
        <ecNumber evidence="1">3.6.1.63</ecNumber>
    </submittedName>
</protein>
<dbReference type="Gene3D" id="2.30.40.10">
    <property type="entry name" value="Urease, subunit C, domain 1"/>
    <property type="match status" value="1"/>
</dbReference>
<dbReference type="AlphaFoldDB" id="A0A940MSV7"/>
<dbReference type="InterPro" id="IPR012696">
    <property type="entry name" value="PhnM"/>
</dbReference>
<evidence type="ECO:0000313" key="2">
    <source>
        <dbReference type="Proteomes" id="UP000675940"/>
    </source>
</evidence>
<dbReference type="NCBIfam" id="NF011984">
    <property type="entry name" value="PRK15446.1-5"/>
    <property type="match status" value="1"/>
</dbReference>
<reference evidence="1" key="1">
    <citation type="submission" date="2021-03" db="EMBL/GenBank/DDBJ databases">
        <title>Sagittula salina sp. nov. strain M10.9X isolated from the marine waste.</title>
        <authorList>
            <person name="Satari L."/>
            <person name="Molina-Menor E."/>
            <person name="Vidal-Verdu A."/>
            <person name="Pascual J."/>
            <person name="Pereto J."/>
            <person name="Porcar M."/>
        </authorList>
    </citation>
    <scope>NUCLEOTIDE SEQUENCE</scope>
    <source>
        <strain evidence="1">M10.9X</strain>
    </source>
</reference>
<dbReference type="NCBIfam" id="TIGR02318">
    <property type="entry name" value="phosphono_phnM"/>
    <property type="match status" value="1"/>
</dbReference>
<gene>
    <name evidence="1" type="ORF">J5474_18315</name>
</gene>
<dbReference type="SUPFAM" id="SSF51556">
    <property type="entry name" value="Metallo-dependent hydrolases"/>
    <property type="match status" value="1"/>
</dbReference>
<dbReference type="PANTHER" id="PTHR43135:SF3">
    <property type="entry name" value="ALPHA-D-RIBOSE 1-METHYLPHOSPHONATE 5-TRIPHOSPHATE DIPHOSPHATASE"/>
    <property type="match status" value="1"/>
</dbReference>
<evidence type="ECO:0000313" key="1">
    <source>
        <dbReference type="EMBL" id="MBP0484432.1"/>
    </source>
</evidence>
<accession>A0A940MSV7</accession>
<dbReference type="EMBL" id="JAGISH010000012">
    <property type="protein sequence ID" value="MBP0484432.1"/>
    <property type="molecule type" value="Genomic_DNA"/>
</dbReference>
<comment type="caution">
    <text evidence="1">The sequence shown here is derived from an EMBL/GenBank/DDBJ whole genome shotgun (WGS) entry which is preliminary data.</text>
</comment>
<proteinExistence type="predicted"/>
<sequence>MNSPILSGALAQPHDVSVSGAVCLANARLVLPDRETLGAVTVEDGVIVAITQGDRVAAGAIDCGGDRVTPGLVELHTDNLERHMEPRPGVGWAHVPAMLAHDGELASTGITTVFDAMRVGSIHSGKGRYDEYARGLASEMMALRAAGVLRISHFLHLRAEICSETLLEELAAFTPEDRVGIVSLMDHTPGQRQFRDLAKLKQYVGKKRNMTDAEFDAHVAQLKGLQAENGARHLGGAVAEARRLGAVLASHDDTTPEQVVQSAGHGVGFAEFPTTVEAAGACREADIAIMMGAPNIIRGGSHSGNVSALALAEFDLLDIVSSDYVPSALLLAAWRLGVLWGDLPRAMRTVTEAPARAAGLVDRGALREGLRGDLLRVAEHGDTPILRGVWSRGRQVG</sequence>
<name>A0A940MSV7_9RHOB</name>
<dbReference type="GO" id="GO:0019700">
    <property type="term" value="P:organic phosphonate catabolic process"/>
    <property type="evidence" value="ECO:0007669"/>
    <property type="project" value="InterPro"/>
</dbReference>
<dbReference type="InterPro" id="IPR051781">
    <property type="entry name" value="Metallo-dep_Hydrolase"/>
</dbReference>
<dbReference type="Proteomes" id="UP000675940">
    <property type="component" value="Unassembled WGS sequence"/>
</dbReference>
<dbReference type="EC" id="3.6.1.63" evidence="1"/>
<dbReference type="RefSeq" id="WP_209362775.1">
    <property type="nucleotide sequence ID" value="NZ_JAGISH010000012.1"/>
</dbReference>
<keyword evidence="2" id="KW-1185">Reference proteome</keyword>
<dbReference type="PANTHER" id="PTHR43135">
    <property type="entry name" value="ALPHA-D-RIBOSE 1-METHYLPHOSPHONATE 5-TRIPHOSPHATE DIPHOSPHATASE"/>
    <property type="match status" value="1"/>
</dbReference>
<dbReference type="InterPro" id="IPR011059">
    <property type="entry name" value="Metal-dep_hydrolase_composite"/>
</dbReference>
<keyword evidence="1" id="KW-0378">Hydrolase</keyword>
<dbReference type="InterPro" id="IPR032466">
    <property type="entry name" value="Metal_Hydrolase"/>
</dbReference>
<dbReference type="SUPFAM" id="SSF51338">
    <property type="entry name" value="Composite domain of metallo-dependent hydrolases"/>
    <property type="match status" value="1"/>
</dbReference>